<feature type="compositionally biased region" description="Gly residues" evidence="1">
    <location>
        <begin position="145"/>
        <end position="161"/>
    </location>
</feature>
<sequence length="289" mass="28849">MSAVFALPAAVRLPRTVAARRALMAAFFLGGFLALAFLFGGTAHAAEQAQPVAPVHQAKSSSASGLLDPSEAKADTARHHAERAGKHTRDQAAEAADATGDAVAEAARVREPVERQAHQVTDPVGDLVRDTGDSLPVDLPDLGVGSTGGAGSGGSAPGHGPGTDRAAQGDSAPRTHSSAHTTAPAGPLAASAVTFPSGTADDAGHGPVVRAAAAAAQDGGAPAPLPLPRSPFGTVSQYTGDSGTPRGGDTHAALPPSDADRFGLRPGAIRAESSAPTRERFNEVLEFPG</sequence>
<protein>
    <recommendedName>
        <fullName evidence="4">Secreted protein</fullName>
    </recommendedName>
</protein>
<evidence type="ECO:0000313" key="3">
    <source>
        <dbReference type="Proteomes" id="UP000634229"/>
    </source>
</evidence>
<organism evidence="2 3">
    <name type="scientific">Streptomyces coffeae</name>
    <dbReference type="NCBI Taxonomy" id="621382"/>
    <lineage>
        <taxon>Bacteria</taxon>
        <taxon>Bacillati</taxon>
        <taxon>Actinomycetota</taxon>
        <taxon>Actinomycetes</taxon>
        <taxon>Kitasatosporales</taxon>
        <taxon>Streptomycetaceae</taxon>
        <taxon>Streptomyces</taxon>
    </lineage>
</organism>
<gene>
    <name evidence="2" type="ORF">JK363_01915</name>
</gene>
<feature type="compositionally biased region" description="Low complexity" evidence="1">
    <location>
        <begin position="93"/>
        <end position="106"/>
    </location>
</feature>
<evidence type="ECO:0000313" key="2">
    <source>
        <dbReference type="EMBL" id="MBL1095450.1"/>
    </source>
</evidence>
<feature type="region of interest" description="Disordered" evidence="1">
    <location>
        <begin position="54"/>
        <end position="201"/>
    </location>
</feature>
<dbReference type="RefSeq" id="WP_201870717.1">
    <property type="nucleotide sequence ID" value="NZ_JAERRF010000001.1"/>
</dbReference>
<evidence type="ECO:0000256" key="1">
    <source>
        <dbReference type="SAM" id="MobiDB-lite"/>
    </source>
</evidence>
<accession>A0ABS1N5U1</accession>
<feature type="region of interest" description="Disordered" evidence="1">
    <location>
        <begin position="214"/>
        <end position="263"/>
    </location>
</feature>
<feature type="compositionally biased region" description="Basic and acidic residues" evidence="1">
    <location>
        <begin position="70"/>
        <end position="92"/>
    </location>
</feature>
<evidence type="ECO:0008006" key="4">
    <source>
        <dbReference type="Google" id="ProtNLM"/>
    </source>
</evidence>
<comment type="caution">
    <text evidence="2">The sequence shown here is derived from an EMBL/GenBank/DDBJ whole genome shotgun (WGS) entry which is preliminary data.</text>
</comment>
<feature type="compositionally biased region" description="Basic and acidic residues" evidence="1">
    <location>
        <begin position="107"/>
        <end position="117"/>
    </location>
</feature>
<dbReference type="Proteomes" id="UP000634229">
    <property type="component" value="Unassembled WGS sequence"/>
</dbReference>
<proteinExistence type="predicted"/>
<dbReference type="EMBL" id="JAERRF010000001">
    <property type="protein sequence ID" value="MBL1095450.1"/>
    <property type="molecule type" value="Genomic_DNA"/>
</dbReference>
<name>A0ABS1N5U1_9ACTN</name>
<keyword evidence="3" id="KW-1185">Reference proteome</keyword>
<reference evidence="2 3" key="1">
    <citation type="submission" date="2021-01" db="EMBL/GenBank/DDBJ databases">
        <title>WGS of actinomycetes isolated from Thailand.</title>
        <authorList>
            <person name="Thawai C."/>
        </authorList>
    </citation>
    <scope>NUCLEOTIDE SEQUENCE [LARGE SCALE GENOMIC DNA]</scope>
    <source>
        <strain evidence="2 3">CA1R205</strain>
    </source>
</reference>